<accession>A0A803KN53</accession>
<feature type="compositionally biased region" description="Gly residues" evidence="1">
    <location>
        <begin position="98"/>
        <end position="107"/>
    </location>
</feature>
<sequence>MGRAVSSKIVWCFTLLVVVGLLAMSLSVEGARDLKEEPKKGEKAVHPENFFGGFGGIFPSTGGAGFGSRTGLGRGSSVDFCSVPSLGCVRVEPTNPGSTGGSGGGIGNNTPLPFP</sequence>
<name>A0A803KN53_CHEQI</name>
<dbReference type="OMA" id="KSHDENG"/>
<dbReference type="Gramene" id="AUR62000459-RA">
    <property type="protein sequence ID" value="AUR62000459-RA:cds"/>
    <property type="gene ID" value="AUR62000459"/>
</dbReference>
<organism evidence="3 4">
    <name type="scientific">Chenopodium quinoa</name>
    <name type="common">Quinoa</name>
    <dbReference type="NCBI Taxonomy" id="63459"/>
    <lineage>
        <taxon>Eukaryota</taxon>
        <taxon>Viridiplantae</taxon>
        <taxon>Streptophyta</taxon>
        <taxon>Embryophyta</taxon>
        <taxon>Tracheophyta</taxon>
        <taxon>Spermatophyta</taxon>
        <taxon>Magnoliopsida</taxon>
        <taxon>eudicotyledons</taxon>
        <taxon>Gunneridae</taxon>
        <taxon>Pentapetalae</taxon>
        <taxon>Caryophyllales</taxon>
        <taxon>Chenopodiaceae</taxon>
        <taxon>Chenopodioideae</taxon>
        <taxon>Atripliceae</taxon>
        <taxon>Chenopodium</taxon>
    </lineage>
</organism>
<feature type="signal peptide" evidence="2">
    <location>
        <begin position="1"/>
        <end position="30"/>
    </location>
</feature>
<feature type="chain" id="PRO_5030614091" description="Glycine-rich protein" evidence="2">
    <location>
        <begin position="31"/>
        <end position="115"/>
    </location>
</feature>
<evidence type="ECO:0000313" key="4">
    <source>
        <dbReference type="Proteomes" id="UP000596660"/>
    </source>
</evidence>
<keyword evidence="2" id="KW-0732">Signal</keyword>
<reference evidence="3" key="1">
    <citation type="journal article" date="2017" name="Nature">
        <title>The genome of Chenopodium quinoa.</title>
        <authorList>
            <person name="Jarvis D.E."/>
            <person name="Ho Y.S."/>
            <person name="Lightfoot D.J."/>
            <person name="Schmoeckel S.M."/>
            <person name="Li B."/>
            <person name="Borm T.J.A."/>
            <person name="Ohyanagi H."/>
            <person name="Mineta K."/>
            <person name="Michell C.T."/>
            <person name="Saber N."/>
            <person name="Kharbatia N.M."/>
            <person name="Rupper R.R."/>
            <person name="Sharp A.R."/>
            <person name="Dally N."/>
            <person name="Boughton B.A."/>
            <person name="Woo Y.H."/>
            <person name="Gao G."/>
            <person name="Schijlen E.G.W.M."/>
            <person name="Guo X."/>
            <person name="Momin A.A."/>
            <person name="Negrao S."/>
            <person name="Al-Babili S."/>
            <person name="Gehring C."/>
            <person name="Roessner U."/>
            <person name="Jung C."/>
            <person name="Murphy K."/>
            <person name="Arold S.T."/>
            <person name="Gojobori T."/>
            <person name="van der Linden C.G."/>
            <person name="van Loo E.N."/>
            <person name="Jellen E.N."/>
            <person name="Maughan P.J."/>
            <person name="Tester M."/>
        </authorList>
    </citation>
    <scope>NUCLEOTIDE SEQUENCE [LARGE SCALE GENOMIC DNA]</scope>
    <source>
        <strain evidence="3">cv. PI 614886</strain>
    </source>
</reference>
<proteinExistence type="predicted"/>
<evidence type="ECO:0008006" key="5">
    <source>
        <dbReference type="Google" id="ProtNLM"/>
    </source>
</evidence>
<reference evidence="3" key="2">
    <citation type="submission" date="2021-03" db="UniProtKB">
        <authorList>
            <consortium name="EnsemblPlants"/>
        </authorList>
    </citation>
    <scope>IDENTIFICATION</scope>
</reference>
<protein>
    <recommendedName>
        <fullName evidence="5">Glycine-rich protein</fullName>
    </recommendedName>
</protein>
<dbReference type="AlphaFoldDB" id="A0A803KN53"/>
<evidence type="ECO:0000256" key="1">
    <source>
        <dbReference type="SAM" id="MobiDB-lite"/>
    </source>
</evidence>
<feature type="region of interest" description="Disordered" evidence="1">
    <location>
        <begin position="92"/>
        <end position="115"/>
    </location>
</feature>
<dbReference type="EnsemblPlants" id="AUR62000459-RA">
    <property type="protein sequence ID" value="AUR62000459-RA:cds"/>
    <property type="gene ID" value="AUR62000459"/>
</dbReference>
<evidence type="ECO:0000256" key="2">
    <source>
        <dbReference type="SAM" id="SignalP"/>
    </source>
</evidence>
<evidence type="ECO:0000313" key="3">
    <source>
        <dbReference type="EnsemblPlants" id="AUR62000459-RA:cds"/>
    </source>
</evidence>
<keyword evidence="4" id="KW-1185">Reference proteome</keyword>
<dbReference type="Proteomes" id="UP000596660">
    <property type="component" value="Unplaced"/>
</dbReference>